<dbReference type="InterPro" id="IPR001867">
    <property type="entry name" value="OmpR/PhoB-type_DNA-bd"/>
</dbReference>
<evidence type="ECO:0000313" key="5">
    <source>
        <dbReference type="Proteomes" id="UP000887421"/>
    </source>
</evidence>
<dbReference type="RefSeq" id="WP_070881914.1">
    <property type="nucleotide sequence ID" value="NZ_CP076114.1"/>
</dbReference>
<sequence length="267" mass="29676">MTFSTLFDSDRDAPCFRLKTGNDGCEALFQPARYLLTVYDGELCKRVELGYSGSRLLERLLHTPGEIVPREELLKYAWTERVVGQGSLNQQIYTLRQLLGDEQNRNIIQTLPRRGYLINPGALIITAPPELEAINPAATQNATWRLPRKPLPRWPGLLLATGALLLSGHLAGGKVSGLQRHDAFGNLQILYLAQTPKQLAQLRHLAEPAVASLAELALEPLAVTVSSTGEFVQMLCRDASRRQAHWLEVHQSRLSAVPDQDLRSCLL</sequence>
<evidence type="ECO:0000256" key="2">
    <source>
        <dbReference type="PROSITE-ProRule" id="PRU01091"/>
    </source>
</evidence>
<dbReference type="SMART" id="SM00862">
    <property type="entry name" value="Trans_reg_C"/>
    <property type="match status" value="1"/>
</dbReference>
<organism evidence="4 5">
    <name type="scientific">Phytopseudomonas seleniipraecipitans</name>
    <dbReference type="NCBI Taxonomy" id="640205"/>
    <lineage>
        <taxon>Bacteria</taxon>
        <taxon>Pseudomonadati</taxon>
        <taxon>Pseudomonadota</taxon>
        <taxon>Gammaproteobacteria</taxon>
        <taxon>Pseudomonadales</taxon>
        <taxon>Pseudomonadaceae</taxon>
        <taxon>Phytopseudomonas</taxon>
    </lineage>
</organism>
<dbReference type="InterPro" id="IPR016032">
    <property type="entry name" value="Sig_transdc_resp-reg_C-effctor"/>
</dbReference>
<dbReference type="CDD" id="cd00383">
    <property type="entry name" value="trans_reg_C"/>
    <property type="match status" value="1"/>
</dbReference>
<dbReference type="PROSITE" id="PS51755">
    <property type="entry name" value="OMPR_PHOB"/>
    <property type="match status" value="1"/>
</dbReference>
<evidence type="ECO:0000256" key="1">
    <source>
        <dbReference type="ARBA" id="ARBA00023125"/>
    </source>
</evidence>
<protein>
    <submittedName>
        <fullName evidence="4">Winged helix-turn-helix domain-containing protein</fullName>
    </submittedName>
</protein>
<feature type="domain" description="OmpR/PhoB-type" evidence="3">
    <location>
        <begin position="15"/>
        <end position="120"/>
    </location>
</feature>
<reference evidence="4" key="1">
    <citation type="submission" date="2021-05" db="EMBL/GenBank/DDBJ databases">
        <title>Complete genome sequence of Pseudomonas seleniipraecipitans strain D1-6.</title>
        <authorList>
            <person name="Lafi F."/>
            <person name="Eida A."/>
            <person name="Alam I."/>
            <person name="Hert H."/>
            <person name="Saad M."/>
        </authorList>
    </citation>
    <scope>NUCLEOTIDE SEQUENCE</scope>
    <source>
        <strain evidence="4">D1-6</strain>
    </source>
</reference>
<evidence type="ECO:0000259" key="3">
    <source>
        <dbReference type="PROSITE" id="PS51755"/>
    </source>
</evidence>
<name>A0ABY5JA17_9GAMM</name>
<dbReference type="EMBL" id="CP076114">
    <property type="protein sequence ID" value="UUD64908.1"/>
    <property type="molecule type" value="Genomic_DNA"/>
</dbReference>
<keyword evidence="1 2" id="KW-0238">DNA-binding</keyword>
<dbReference type="Pfam" id="PF00486">
    <property type="entry name" value="Trans_reg_C"/>
    <property type="match status" value="1"/>
</dbReference>
<dbReference type="SUPFAM" id="SSF46894">
    <property type="entry name" value="C-terminal effector domain of the bipartite response regulators"/>
    <property type="match status" value="1"/>
</dbReference>
<dbReference type="Gene3D" id="1.10.10.10">
    <property type="entry name" value="Winged helix-like DNA-binding domain superfamily/Winged helix DNA-binding domain"/>
    <property type="match status" value="1"/>
</dbReference>
<accession>A0ABY5JA17</accession>
<feature type="DNA-binding region" description="OmpR/PhoB-type" evidence="2">
    <location>
        <begin position="15"/>
        <end position="120"/>
    </location>
</feature>
<evidence type="ECO:0000313" key="4">
    <source>
        <dbReference type="EMBL" id="UUD64908.1"/>
    </source>
</evidence>
<dbReference type="Proteomes" id="UP000887421">
    <property type="component" value="Chromosome"/>
</dbReference>
<dbReference type="InterPro" id="IPR036388">
    <property type="entry name" value="WH-like_DNA-bd_sf"/>
</dbReference>
<proteinExistence type="predicted"/>
<gene>
    <name evidence="4" type="ORF">D16iCDA_04230</name>
</gene>
<keyword evidence="5" id="KW-1185">Reference proteome</keyword>